<reference evidence="3" key="1">
    <citation type="journal article" date="2020" name="MBio">
        <title>Horizontal gene transfer to a defensive symbiont with a reduced genome amongst a multipartite beetle microbiome.</title>
        <authorList>
            <person name="Waterworth S.C."/>
            <person name="Florez L.V."/>
            <person name="Rees E.R."/>
            <person name="Hertweck C."/>
            <person name="Kaltenpoth M."/>
            <person name="Kwan J.C."/>
        </authorList>
    </citation>
    <scope>NUCLEOTIDE SEQUENCE [LARGE SCALE GENOMIC DNA]</scope>
</reference>
<evidence type="ECO:0000313" key="3">
    <source>
        <dbReference type="Proteomes" id="UP000467522"/>
    </source>
</evidence>
<name>A0A833PWX6_BURL3</name>
<sequence length="49" mass="4740">MQSSGAGAADAGAARPATTGGGLGSAPDGGELELERERFARPLRTGPAT</sequence>
<evidence type="ECO:0000313" key="2">
    <source>
        <dbReference type="EMBL" id="KAF1039908.1"/>
    </source>
</evidence>
<dbReference type="RefSeq" id="WP_278643873.1">
    <property type="nucleotide sequence ID" value="NZ_WNDV01000002.1"/>
</dbReference>
<dbReference type="Proteomes" id="UP000467522">
    <property type="component" value="Unassembled WGS sequence"/>
</dbReference>
<comment type="caution">
    <text evidence="2">The sequence shown here is derived from an EMBL/GenBank/DDBJ whole genome shotgun (WGS) entry which is preliminary data.</text>
</comment>
<proteinExistence type="predicted"/>
<evidence type="ECO:0000256" key="1">
    <source>
        <dbReference type="SAM" id="MobiDB-lite"/>
    </source>
</evidence>
<protein>
    <submittedName>
        <fullName evidence="2">Uncharacterized protein</fullName>
    </submittedName>
</protein>
<dbReference type="EMBL" id="WNDV01000002">
    <property type="protein sequence ID" value="KAF1039908.1"/>
    <property type="molecule type" value="Genomic_DNA"/>
</dbReference>
<feature type="compositionally biased region" description="Low complexity" evidence="1">
    <location>
        <begin position="1"/>
        <end position="18"/>
    </location>
</feature>
<feature type="region of interest" description="Disordered" evidence="1">
    <location>
        <begin position="1"/>
        <end position="49"/>
    </location>
</feature>
<gene>
    <name evidence="2" type="ORF">GAK33_00908</name>
</gene>
<organism evidence="2 3">
    <name type="scientific">Burkholderia lata (strain ATCC 17760 / DSM 23089 / LMG 22485 / NCIMB 9086 / R18194 / 383)</name>
    <dbReference type="NCBI Taxonomy" id="482957"/>
    <lineage>
        <taxon>Bacteria</taxon>
        <taxon>Pseudomonadati</taxon>
        <taxon>Pseudomonadota</taxon>
        <taxon>Betaproteobacteria</taxon>
        <taxon>Burkholderiales</taxon>
        <taxon>Burkholderiaceae</taxon>
        <taxon>Burkholderia</taxon>
        <taxon>Burkholderia cepacia complex</taxon>
    </lineage>
</organism>
<dbReference type="AlphaFoldDB" id="A0A833PWX6"/>
<accession>A0A833PWX6</accession>